<organism evidence="2 3">
    <name type="scientific">Kalanchoe fedtschenkoi</name>
    <name type="common">Lavender scallops</name>
    <name type="synonym">South American air plant</name>
    <dbReference type="NCBI Taxonomy" id="63787"/>
    <lineage>
        <taxon>Eukaryota</taxon>
        <taxon>Viridiplantae</taxon>
        <taxon>Streptophyta</taxon>
        <taxon>Embryophyta</taxon>
        <taxon>Tracheophyta</taxon>
        <taxon>Spermatophyta</taxon>
        <taxon>Magnoliopsida</taxon>
        <taxon>eudicotyledons</taxon>
        <taxon>Gunneridae</taxon>
        <taxon>Pentapetalae</taxon>
        <taxon>Saxifragales</taxon>
        <taxon>Crassulaceae</taxon>
        <taxon>Kalanchoe</taxon>
    </lineage>
</organism>
<dbReference type="Gramene" id="Kaladp0053s0519.1.v1.1">
    <property type="protein sequence ID" value="Kaladp0053s0519.1.v1.1"/>
    <property type="gene ID" value="Kaladp0053s0519.v1.1"/>
</dbReference>
<evidence type="ECO:0000313" key="3">
    <source>
        <dbReference type="Proteomes" id="UP000594263"/>
    </source>
</evidence>
<name>A0A7N0U4J4_KALFE</name>
<dbReference type="EnsemblPlants" id="Kaladp0053s0519.1.v1.1">
    <property type="protein sequence ID" value="Kaladp0053s0519.1.v1.1"/>
    <property type="gene ID" value="Kaladp0053s0519.v1.1"/>
</dbReference>
<feature type="region of interest" description="Disordered" evidence="1">
    <location>
        <begin position="14"/>
        <end position="77"/>
    </location>
</feature>
<feature type="compositionally biased region" description="Acidic residues" evidence="1">
    <location>
        <begin position="45"/>
        <end position="77"/>
    </location>
</feature>
<proteinExistence type="predicted"/>
<dbReference type="Proteomes" id="UP000594263">
    <property type="component" value="Unplaced"/>
</dbReference>
<sequence length="77" mass="8429">MTLHLIKIEEGLCTGGVIFSEHGDGDKKKPERKEDGIADNATGNADDDEGFNGESEESDTDDDEDANKEDHEMSEDE</sequence>
<evidence type="ECO:0000313" key="2">
    <source>
        <dbReference type="EnsemblPlants" id="Kaladp0053s0519.1.v1.1"/>
    </source>
</evidence>
<reference evidence="2" key="1">
    <citation type="submission" date="2021-01" db="UniProtKB">
        <authorList>
            <consortium name="EnsemblPlants"/>
        </authorList>
    </citation>
    <scope>IDENTIFICATION</scope>
</reference>
<keyword evidence="3" id="KW-1185">Reference proteome</keyword>
<dbReference type="OMA" id="DANKEDH"/>
<dbReference type="AlphaFoldDB" id="A0A7N0U4J4"/>
<evidence type="ECO:0000256" key="1">
    <source>
        <dbReference type="SAM" id="MobiDB-lite"/>
    </source>
</evidence>
<feature type="compositionally biased region" description="Basic and acidic residues" evidence="1">
    <location>
        <begin position="21"/>
        <end position="36"/>
    </location>
</feature>
<protein>
    <submittedName>
        <fullName evidence="2">Uncharacterized protein</fullName>
    </submittedName>
</protein>
<accession>A0A7N0U4J4</accession>